<dbReference type="GeneID" id="73291781"/>
<dbReference type="Pfam" id="PF23995">
    <property type="entry name" value="DUF7313"/>
    <property type="match status" value="1"/>
</dbReference>
<feature type="transmembrane region" description="Helical" evidence="1">
    <location>
        <begin position="62"/>
        <end position="79"/>
    </location>
</feature>
<accession>A0A9E7N824</accession>
<dbReference type="EMBL" id="CP100355">
    <property type="protein sequence ID" value="UTF53444.1"/>
    <property type="molecule type" value="Genomic_DNA"/>
</dbReference>
<dbReference type="KEGG" id="sawl:NGM29_17005"/>
<feature type="domain" description="DUF7313" evidence="2">
    <location>
        <begin position="5"/>
        <end position="150"/>
    </location>
</feature>
<name>A0A9E7N824_9EURY</name>
<proteinExistence type="predicted"/>
<dbReference type="InterPro" id="IPR055737">
    <property type="entry name" value="DUF7313"/>
</dbReference>
<protein>
    <recommendedName>
        <fullName evidence="2">DUF7313 domain-containing protein</fullName>
    </recommendedName>
</protein>
<organism evidence="3 4">
    <name type="scientific">Natronosalvus rutilus</name>
    <dbReference type="NCBI Taxonomy" id="2953753"/>
    <lineage>
        <taxon>Archaea</taxon>
        <taxon>Methanobacteriati</taxon>
        <taxon>Methanobacteriota</taxon>
        <taxon>Stenosarchaea group</taxon>
        <taxon>Halobacteria</taxon>
        <taxon>Halobacteriales</taxon>
        <taxon>Natrialbaceae</taxon>
        <taxon>Natronosalvus</taxon>
    </lineage>
</organism>
<sequence>MLSPALLGPVDVLAEEVVGGVMLIEFVLLGLVVANLFVRVLAHHRTVSAARDDGPEAVSRPIILDVSSFLIVLGGFYYITVDLHPGIIFTSLAITLLIADFFEFEARLVEARQELAFERPKAAMAASAVALAYIAYQSLFFLLSPFWDSVAW</sequence>
<keyword evidence="4" id="KW-1185">Reference proteome</keyword>
<feature type="transmembrane region" description="Helical" evidence="1">
    <location>
        <begin position="123"/>
        <end position="147"/>
    </location>
</feature>
<dbReference type="RefSeq" id="WP_254157913.1">
    <property type="nucleotide sequence ID" value="NZ_CP100355.1"/>
</dbReference>
<evidence type="ECO:0000313" key="4">
    <source>
        <dbReference type="Proteomes" id="UP001056855"/>
    </source>
</evidence>
<evidence type="ECO:0000313" key="3">
    <source>
        <dbReference type="EMBL" id="UTF53444.1"/>
    </source>
</evidence>
<keyword evidence="1" id="KW-0812">Transmembrane</keyword>
<feature type="transmembrane region" description="Helical" evidence="1">
    <location>
        <begin position="20"/>
        <end position="42"/>
    </location>
</feature>
<evidence type="ECO:0000259" key="2">
    <source>
        <dbReference type="Pfam" id="PF23995"/>
    </source>
</evidence>
<keyword evidence="1" id="KW-1133">Transmembrane helix</keyword>
<keyword evidence="1" id="KW-0472">Membrane</keyword>
<reference evidence="3" key="1">
    <citation type="submission" date="2022-06" db="EMBL/GenBank/DDBJ databases">
        <title>Diverse halophilic archaea isolated from saline environments.</title>
        <authorList>
            <person name="Cui H.-L."/>
        </authorList>
    </citation>
    <scope>NUCLEOTIDE SEQUENCE</scope>
    <source>
        <strain evidence="3">WLHS1</strain>
    </source>
</reference>
<feature type="transmembrane region" description="Helical" evidence="1">
    <location>
        <begin position="85"/>
        <end position="102"/>
    </location>
</feature>
<dbReference type="Proteomes" id="UP001056855">
    <property type="component" value="Chromosome"/>
</dbReference>
<gene>
    <name evidence="3" type="ORF">NGM29_17005</name>
</gene>
<dbReference type="AlphaFoldDB" id="A0A9E7N824"/>
<evidence type="ECO:0000256" key="1">
    <source>
        <dbReference type="SAM" id="Phobius"/>
    </source>
</evidence>